<proteinExistence type="predicted"/>
<feature type="compositionally biased region" description="Low complexity" evidence="1">
    <location>
        <begin position="88"/>
        <end position="102"/>
    </location>
</feature>
<feature type="region of interest" description="Disordered" evidence="1">
    <location>
        <begin position="74"/>
        <end position="102"/>
    </location>
</feature>
<sequence length="102" mass="11052">MRWPAGKPGAVGFFFGADHVHYRVDQRQVGERLREVAQMTAGARLELLGVEVQRAGKRQQPLAQMLGAADFPISTSADTSQNEQMVKVPSSPVSPSSVSSTR</sequence>
<feature type="compositionally biased region" description="Polar residues" evidence="1">
    <location>
        <begin position="74"/>
        <end position="84"/>
    </location>
</feature>
<reference evidence="2" key="1">
    <citation type="submission" date="2014-01" db="EMBL/GenBank/DDBJ databases">
        <authorList>
            <person name="Brown-Elliot B."/>
            <person name="Wallace R."/>
            <person name="Lenaerts A."/>
            <person name="Ordway D."/>
            <person name="DeGroote M.A."/>
            <person name="Parker T."/>
            <person name="Sizemore C."/>
            <person name="Tallon L.J."/>
            <person name="Sadzewicz L.K."/>
            <person name="Sengamalay N."/>
            <person name="Fraser C.M."/>
            <person name="Hine E."/>
            <person name="Shefchek K.A."/>
            <person name="Das S.P."/>
            <person name="Tettelin H."/>
        </authorList>
    </citation>
    <scope>NUCLEOTIDE SEQUENCE [LARGE SCALE GENOMIC DNA]</scope>
    <source>
        <strain evidence="2">4042</strain>
    </source>
</reference>
<protein>
    <submittedName>
        <fullName evidence="2">Uncharacterized protein</fullName>
    </submittedName>
</protein>
<dbReference type="AlphaFoldDB" id="X8AN32"/>
<evidence type="ECO:0000313" key="2">
    <source>
        <dbReference type="EMBL" id="EUA33277.1"/>
    </source>
</evidence>
<evidence type="ECO:0000256" key="1">
    <source>
        <dbReference type="SAM" id="MobiDB-lite"/>
    </source>
</evidence>
<comment type="caution">
    <text evidence="2">The sequence shown here is derived from an EMBL/GenBank/DDBJ whole genome shotgun (WGS) entry which is preliminary data.</text>
</comment>
<accession>X8AN32</accession>
<name>X8AN32_MYCXE</name>
<dbReference type="EMBL" id="JAOB01000047">
    <property type="protein sequence ID" value="EUA33277.1"/>
    <property type="molecule type" value="Genomic_DNA"/>
</dbReference>
<organism evidence="2">
    <name type="scientific">Mycobacterium xenopi 4042</name>
    <dbReference type="NCBI Taxonomy" id="1299334"/>
    <lineage>
        <taxon>Bacteria</taxon>
        <taxon>Bacillati</taxon>
        <taxon>Actinomycetota</taxon>
        <taxon>Actinomycetes</taxon>
        <taxon>Mycobacteriales</taxon>
        <taxon>Mycobacteriaceae</taxon>
        <taxon>Mycobacterium</taxon>
    </lineage>
</organism>
<dbReference type="PATRIC" id="fig|1299334.3.peg.5063"/>
<gene>
    <name evidence="2" type="ORF">I553_7687</name>
</gene>